<dbReference type="AlphaFoldDB" id="A0A7W9T6G8"/>
<feature type="region of interest" description="Disordered" evidence="1">
    <location>
        <begin position="148"/>
        <end position="302"/>
    </location>
</feature>
<name>A0A7W9T6G8_9ACTN</name>
<keyword evidence="2" id="KW-1133">Transmembrane helix</keyword>
<evidence type="ECO:0000313" key="4">
    <source>
        <dbReference type="Proteomes" id="UP000591537"/>
    </source>
</evidence>
<gene>
    <name evidence="3" type="ORF">HNR57_000105</name>
</gene>
<feature type="compositionally biased region" description="Acidic residues" evidence="1">
    <location>
        <begin position="85"/>
        <end position="106"/>
    </location>
</feature>
<dbReference type="RefSeq" id="WP_184554114.1">
    <property type="nucleotide sequence ID" value="NZ_BAAARS010000001.1"/>
</dbReference>
<feature type="compositionally biased region" description="Low complexity" evidence="1">
    <location>
        <begin position="245"/>
        <end position="260"/>
    </location>
</feature>
<protein>
    <submittedName>
        <fullName evidence="3">Uncharacterized protein</fullName>
    </submittedName>
</protein>
<keyword evidence="4" id="KW-1185">Reference proteome</keyword>
<evidence type="ECO:0000256" key="2">
    <source>
        <dbReference type="SAM" id="Phobius"/>
    </source>
</evidence>
<feature type="transmembrane region" description="Helical" evidence="2">
    <location>
        <begin position="132"/>
        <end position="150"/>
    </location>
</feature>
<accession>A0A7W9T6G8</accession>
<feature type="compositionally biased region" description="Basic residues" evidence="1">
    <location>
        <begin position="116"/>
        <end position="130"/>
    </location>
</feature>
<feature type="compositionally biased region" description="Low complexity" evidence="1">
    <location>
        <begin position="215"/>
        <end position="235"/>
    </location>
</feature>
<dbReference type="EMBL" id="JACHGV010000001">
    <property type="protein sequence ID" value="MBB6074221.1"/>
    <property type="molecule type" value="Genomic_DNA"/>
</dbReference>
<keyword evidence="2" id="KW-0472">Membrane</keyword>
<comment type="caution">
    <text evidence="3">The sequence shown here is derived from an EMBL/GenBank/DDBJ whole genome shotgun (WGS) entry which is preliminary data.</text>
</comment>
<feature type="compositionally biased region" description="Low complexity" evidence="1">
    <location>
        <begin position="30"/>
        <end position="45"/>
    </location>
</feature>
<feature type="region of interest" description="Disordered" evidence="1">
    <location>
        <begin position="30"/>
        <end position="132"/>
    </location>
</feature>
<evidence type="ECO:0000256" key="1">
    <source>
        <dbReference type="SAM" id="MobiDB-lite"/>
    </source>
</evidence>
<proteinExistence type="predicted"/>
<sequence>MDYCSSCRRHLNGALVCPGCGAYAPDIAPRAADGRPGPAAAPATAPGGGPAAREYPAAAGTWHDGTMWDETPARSQEGPGSGSSDEYDSTETETETETDTDTDAAEGFEARPQGRAARRRQMARWKKNQRRAVVATAVALVGGGLTVAAMNGNAKPGVQAATTPQDTTMGGSVGEAPTYAEPTSRQAGTPRSGATPATPHTDRASRHQQSRAADPRTTPVDTRTDTAATPRELPLTTPPRRKTDTGTATGDAASTASNATEPTTAPAAGSGSDAQQLASPSTPPPAATTPPETSPSDTKPKELCLLVICLG</sequence>
<dbReference type="Proteomes" id="UP000591537">
    <property type="component" value="Unassembled WGS sequence"/>
</dbReference>
<organism evidence="3 4">
    <name type="scientific">Streptomyces paradoxus</name>
    <dbReference type="NCBI Taxonomy" id="66375"/>
    <lineage>
        <taxon>Bacteria</taxon>
        <taxon>Bacillati</taxon>
        <taxon>Actinomycetota</taxon>
        <taxon>Actinomycetes</taxon>
        <taxon>Kitasatosporales</taxon>
        <taxon>Streptomycetaceae</taxon>
        <taxon>Streptomyces</taxon>
    </lineage>
</organism>
<reference evidence="3 4" key="1">
    <citation type="submission" date="2020-08" db="EMBL/GenBank/DDBJ databases">
        <title>Genomic Encyclopedia of Type Strains, Phase IV (KMG-IV): sequencing the most valuable type-strain genomes for metagenomic binning, comparative biology and taxonomic classification.</title>
        <authorList>
            <person name="Goeker M."/>
        </authorList>
    </citation>
    <scope>NUCLEOTIDE SEQUENCE [LARGE SCALE GENOMIC DNA]</scope>
    <source>
        <strain evidence="3 4">DSM 43350</strain>
    </source>
</reference>
<keyword evidence="2" id="KW-0812">Transmembrane</keyword>
<evidence type="ECO:0000313" key="3">
    <source>
        <dbReference type="EMBL" id="MBB6074221.1"/>
    </source>
</evidence>
<feature type="compositionally biased region" description="Polar residues" evidence="1">
    <location>
        <begin position="160"/>
        <end position="170"/>
    </location>
</feature>